<dbReference type="CDD" id="cd11532">
    <property type="entry name" value="NTP-PPase_COG4997"/>
    <property type="match status" value="1"/>
</dbReference>
<gene>
    <name evidence="1" type="ORF">MY490_06650</name>
</gene>
<dbReference type="Pfam" id="PF01503">
    <property type="entry name" value="PRA-PH"/>
    <property type="match status" value="1"/>
</dbReference>
<accession>A0ABY4JSH7</accession>
<dbReference type="Proteomes" id="UP000830639">
    <property type="component" value="Chromosome"/>
</dbReference>
<organism evidence="1 2">
    <name type="scientific">Gottfriedia acidiceleris</name>
    <dbReference type="NCBI Taxonomy" id="371036"/>
    <lineage>
        <taxon>Bacteria</taxon>
        <taxon>Bacillati</taxon>
        <taxon>Bacillota</taxon>
        <taxon>Bacilli</taxon>
        <taxon>Bacillales</taxon>
        <taxon>Bacillaceae</taxon>
        <taxon>Gottfriedia</taxon>
    </lineage>
</organism>
<protein>
    <submittedName>
        <fullName evidence="1">Nucleoside triphosphate pyrophosphohydrolase</fullName>
    </submittedName>
</protein>
<dbReference type="SUPFAM" id="SSF101386">
    <property type="entry name" value="all-alpha NTP pyrophosphatases"/>
    <property type="match status" value="1"/>
</dbReference>
<evidence type="ECO:0000313" key="1">
    <source>
        <dbReference type="EMBL" id="UPM56437.1"/>
    </source>
</evidence>
<proteinExistence type="predicted"/>
<evidence type="ECO:0000313" key="2">
    <source>
        <dbReference type="Proteomes" id="UP000830639"/>
    </source>
</evidence>
<sequence length="108" mass="12535">MKYYNKLVRDKIPAVITKSGSTYETEVLGEKEYIEKLNEKLNEELEEFYNATPEETVGEIADILEVIYALAETKGITIEEIERVRLQKKEDRGGFKERILLKHVVEGK</sequence>
<keyword evidence="2" id="KW-1185">Reference proteome</keyword>
<dbReference type="InterPro" id="IPR038735">
    <property type="entry name" value="MSMEG_1276-like_NTP-PPase_dom"/>
</dbReference>
<dbReference type="InterPro" id="IPR021130">
    <property type="entry name" value="PRib-ATP_PPHydrolase-like"/>
</dbReference>
<dbReference type="EMBL" id="CP096034">
    <property type="protein sequence ID" value="UPM56437.1"/>
    <property type="molecule type" value="Genomic_DNA"/>
</dbReference>
<name>A0ABY4JSH7_9BACI</name>
<reference evidence="1 2" key="1">
    <citation type="submission" date="2022-04" db="EMBL/GenBank/DDBJ databases">
        <title>Mechanism of arsenic methylation and mitigation arsenic toxicity by Bacillus sp. LH14 from an Arsenic-Contaminated Paddy Soil.</title>
        <authorList>
            <person name="Wang D."/>
        </authorList>
    </citation>
    <scope>NUCLEOTIDE SEQUENCE [LARGE SCALE GENOMIC DNA]</scope>
    <source>
        <strain evidence="1 2">LH14</strain>
    </source>
</reference>